<evidence type="ECO:0008006" key="5">
    <source>
        <dbReference type="Google" id="ProtNLM"/>
    </source>
</evidence>
<dbReference type="RefSeq" id="WP_012447267.1">
    <property type="nucleotide sequence ID" value="NC_010718.1"/>
</dbReference>
<evidence type="ECO:0000259" key="2">
    <source>
        <dbReference type="Pfam" id="PF14267"/>
    </source>
</evidence>
<feature type="domain" description="GIY-YIG" evidence="1">
    <location>
        <begin position="51"/>
        <end position="106"/>
    </location>
</feature>
<accession>B2A7T6</accession>
<organism evidence="3 4">
    <name type="scientific">Natranaerobius thermophilus (strain ATCC BAA-1301 / DSM 18059 / JW/NM-WN-LF)</name>
    <dbReference type="NCBI Taxonomy" id="457570"/>
    <lineage>
        <taxon>Bacteria</taxon>
        <taxon>Bacillati</taxon>
        <taxon>Bacillota</taxon>
        <taxon>Clostridia</taxon>
        <taxon>Natranaerobiales</taxon>
        <taxon>Natranaerobiaceae</taxon>
        <taxon>Natranaerobius</taxon>
    </lineage>
</organism>
<proteinExistence type="predicted"/>
<dbReference type="Pfam" id="PF14267">
    <property type="entry name" value="DUF4357"/>
    <property type="match status" value="1"/>
</dbReference>
<name>B2A7T6_NATTJ</name>
<sequence length="279" mass="31692">MNPKTIQIFLPDGSPSSIRIAEITSSIVKLVSVPRNKLDAADKRDELKNVGVYFLIGDDEEKAKPIVYIGEAEDCYKRLKQHNKNKDNWNNAVVAISKTNNFTKAHVKYLEYYCYVKAHEIGRWEIDNSNIPTKPFVPEPMEADLFDVYNTIKILLSTLGFPIFEEIPKSKRKSVFVCKGKEAYAEGDYIDEGFVVYKGSKANLTETQSAGEWLINLRKQLIESGVLVKRDEIYEFSSNYIFSSPSAAAATVLARRANGWTEWKNKDGKTLDDVKRKSD</sequence>
<reference evidence="3 4" key="2">
    <citation type="journal article" date="2011" name="J. Bacteriol.">
        <title>Complete genome sequence of the anaerobic, halophilic alkalithermophile Natranaerobius thermophilus JW/NM-WN-LF.</title>
        <authorList>
            <person name="Zhao B."/>
            <person name="Mesbah N.M."/>
            <person name="Dalin E."/>
            <person name="Goodwin L."/>
            <person name="Nolan M."/>
            <person name="Pitluck S."/>
            <person name="Chertkov O."/>
            <person name="Brettin T.S."/>
            <person name="Han J."/>
            <person name="Larimer F.W."/>
            <person name="Land M.L."/>
            <person name="Hauser L."/>
            <person name="Kyrpides N."/>
            <person name="Wiegel J."/>
        </authorList>
    </citation>
    <scope>NUCLEOTIDE SEQUENCE [LARGE SCALE GENOMIC DNA]</scope>
    <source>
        <strain evidence="4">ATCC BAA-1301 / DSM 18059 / JW/NM-WN-LF</strain>
    </source>
</reference>
<dbReference type="AlphaFoldDB" id="B2A7T6"/>
<dbReference type="STRING" id="457570.Nther_0802"/>
<evidence type="ECO:0000259" key="1">
    <source>
        <dbReference type="Pfam" id="PF01541"/>
    </source>
</evidence>
<protein>
    <recommendedName>
        <fullName evidence="5">DUF4357 domain-containing protein</fullName>
    </recommendedName>
</protein>
<dbReference type="KEGG" id="nth:Nther_0802"/>
<dbReference type="InterPro" id="IPR025579">
    <property type="entry name" value="DUF4357"/>
</dbReference>
<dbReference type="Proteomes" id="UP000001683">
    <property type="component" value="Chromosome"/>
</dbReference>
<dbReference type="HOGENOM" id="CLU_052782_2_0_9"/>
<gene>
    <name evidence="3" type="ordered locus">Nther_0802</name>
</gene>
<keyword evidence="4" id="KW-1185">Reference proteome</keyword>
<dbReference type="Pfam" id="PF01541">
    <property type="entry name" value="GIY-YIG"/>
    <property type="match status" value="1"/>
</dbReference>
<dbReference type="InterPro" id="IPR000305">
    <property type="entry name" value="GIY-YIG_endonuc"/>
</dbReference>
<dbReference type="OrthoDB" id="2656488at2"/>
<dbReference type="eggNOG" id="COG0322">
    <property type="taxonomic scope" value="Bacteria"/>
</dbReference>
<evidence type="ECO:0000313" key="4">
    <source>
        <dbReference type="Proteomes" id="UP000001683"/>
    </source>
</evidence>
<feature type="domain" description="DUF4357" evidence="2">
    <location>
        <begin position="218"/>
        <end position="271"/>
    </location>
</feature>
<dbReference type="CDD" id="cd10447">
    <property type="entry name" value="GIY-YIG_unchar_2"/>
    <property type="match status" value="1"/>
</dbReference>
<dbReference type="EMBL" id="CP001034">
    <property type="protein sequence ID" value="ACB84388.1"/>
    <property type="molecule type" value="Genomic_DNA"/>
</dbReference>
<evidence type="ECO:0000313" key="3">
    <source>
        <dbReference type="EMBL" id="ACB84388.1"/>
    </source>
</evidence>
<dbReference type="InParanoid" id="B2A7T6"/>
<reference evidence="3 4" key="1">
    <citation type="submission" date="2008-04" db="EMBL/GenBank/DDBJ databases">
        <title>Complete sequence of chromosome of Natranaerobius thermophilus JW/NM-WN-LF.</title>
        <authorList>
            <consortium name="US DOE Joint Genome Institute"/>
            <person name="Copeland A."/>
            <person name="Lucas S."/>
            <person name="Lapidus A."/>
            <person name="Glavina del Rio T."/>
            <person name="Dalin E."/>
            <person name="Tice H."/>
            <person name="Bruce D."/>
            <person name="Goodwin L."/>
            <person name="Pitluck S."/>
            <person name="Chertkov O."/>
            <person name="Brettin T."/>
            <person name="Detter J.C."/>
            <person name="Han C."/>
            <person name="Kuske C.R."/>
            <person name="Schmutz J."/>
            <person name="Larimer F."/>
            <person name="Land M."/>
            <person name="Hauser L."/>
            <person name="Kyrpides N."/>
            <person name="Lykidis A."/>
            <person name="Mesbah N.M."/>
            <person name="Wiegel J."/>
        </authorList>
    </citation>
    <scope>NUCLEOTIDE SEQUENCE [LARGE SCALE GENOMIC DNA]</scope>
    <source>
        <strain evidence="4">ATCC BAA-1301 / DSM 18059 / JW/NM-WN-LF</strain>
    </source>
</reference>